<feature type="region of interest" description="Disordered" evidence="1">
    <location>
        <begin position="92"/>
        <end position="120"/>
    </location>
</feature>
<dbReference type="EMBL" id="KQ980612">
    <property type="protein sequence ID" value="KYN15074.1"/>
    <property type="molecule type" value="Genomic_DNA"/>
</dbReference>
<feature type="region of interest" description="Disordered" evidence="1">
    <location>
        <begin position="239"/>
        <end position="333"/>
    </location>
</feature>
<dbReference type="GO" id="GO:0008010">
    <property type="term" value="F:structural constituent of chitin-based larval cuticle"/>
    <property type="evidence" value="ECO:0007669"/>
    <property type="project" value="TreeGrafter"/>
</dbReference>
<evidence type="ECO:0000256" key="1">
    <source>
        <dbReference type="SAM" id="MobiDB-lite"/>
    </source>
</evidence>
<name>A0A195DRE2_9HYME</name>
<keyword evidence="4" id="KW-1185">Reference proteome</keyword>
<evidence type="ECO:0000313" key="4">
    <source>
        <dbReference type="Proteomes" id="UP000078492"/>
    </source>
</evidence>
<feature type="compositionally biased region" description="Gly residues" evidence="1">
    <location>
        <begin position="97"/>
        <end position="111"/>
    </location>
</feature>
<dbReference type="GO" id="GO:0062129">
    <property type="term" value="C:chitin-based extracellular matrix"/>
    <property type="evidence" value="ECO:0007669"/>
    <property type="project" value="TreeGrafter"/>
</dbReference>
<evidence type="ECO:0000259" key="2">
    <source>
        <dbReference type="SMART" id="SM00690"/>
    </source>
</evidence>
<reference evidence="3 4" key="1">
    <citation type="submission" date="2015-09" db="EMBL/GenBank/DDBJ databases">
        <title>Trachymyrmex cornetzi WGS genome.</title>
        <authorList>
            <person name="Nygaard S."/>
            <person name="Hu H."/>
            <person name="Boomsma J."/>
            <person name="Zhang G."/>
        </authorList>
    </citation>
    <scope>NUCLEOTIDE SEQUENCE [LARGE SCALE GENOMIC DNA]</scope>
    <source>
        <strain evidence="3">Tcor2-1</strain>
        <tissue evidence="3">Whole body</tissue>
    </source>
</reference>
<dbReference type="AlphaFoldDB" id="A0A195DRE2"/>
<dbReference type="Proteomes" id="UP000078492">
    <property type="component" value="Unassembled WGS sequence"/>
</dbReference>
<dbReference type="STRING" id="471704.A0A195DRE2"/>
<protein>
    <recommendedName>
        <fullName evidence="2">DUF243 domain-containing protein</fullName>
    </recommendedName>
</protein>
<dbReference type="PANTHER" id="PTHR31927">
    <property type="entry name" value="FI07246P-RELATED-RELATED"/>
    <property type="match status" value="1"/>
</dbReference>
<proteinExistence type="predicted"/>
<dbReference type="Pfam" id="PF03103">
    <property type="entry name" value="DUF243"/>
    <property type="match status" value="1"/>
</dbReference>
<accession>A0A195DRE2</accession>
<dbReference type="InterPro" id="IPR004145">
    <property type="entry name" value="DUF243"/>
</dbReference>
<feature type="compositionally biased region" description="Polar residues" evidence="1">
    <location>
        <begin position="294"/>
        <end position="307"/>
    </location>
</feature>
<organism evidence="3 4">
    <name type="scientific">Trachymyrmex cornetzi</name>
    <dbReference type="NCBI Taxonomy" id="471704"/>
    <lineage>
        <taxon>Eukaryota</taxon>
        <taxon>Metazoa</taxon>
        <taxon>Ecdysozoa</taxon>
        <taxon>Arthropoda</taxon>
        <taxon>Hexapoda</taxon>
        <taxon>Insecta</taxon>
        <taxon>Pterygota</taxon>
        <taxon>Neoptera</taxon>
        <taxon>Endopterygota</taxon>
        <taxon>Hymenoptera</taxon>
        <taxon>Apocrita</taxon>
        <taxon>Aculeata</taxon>
        <taxon>Formicoidea</taxon>
        <taxon>Formicidae</taxon>
        <taxon>Myrmicinae</taxon>
        <taxon>Trachymyrmex</taxon>
    </lineage>
</organism>
<dbReference type="GO" id="GO:0040003">
    <property type="term" value="P:chitin-based cuticle development"/>
    <property type="evidence" value="ECO:0007669"/>
    <property type="project" value="TreeGrafter"/>
</dbReference>
<gene>
    <name evidence="3" type="ORF">ALC57_12616</name>
</gene>
<dbReference type="SMART" id="SM00690">
    <property type="entry name" value="DM5"/>
    <property type="match status" value="1"/>
</dbReference>
<feature type="domain" description="DUF243" evidence="2">
    <location>
        <begin position="124"/>
        <end position="225"/>
    </location>
</feature>
<dbReference type="PANTHER" id="PTHR31927:SF13">
    <property type="entry name" value="TWEEDLEBETA"/>
    <property type="match status" value="1"/>
</dbReference>
<evidence type="ECO:0000313" key="3">
    <source>
        <dbReference type="EMBL" id="KYN15074.1"/>
    </source>
</evidence>
<sequence>MGNRTATKYSRKKVTLGNERSRPVSAAMMTVPDVDNGDAYLKCPSNNADDISSSGRTGGVYITDFGSTIFAIVCSSIALTVAKPAPEPPVNSYFPPSGGGGGGGGDGGGYGPPAPAYGPPQQARVIQKHVYVHVPPPEAPEYKAPKHIPQAQPPQKHYKIVFIKAPTPPTPTAPQLPPLPQQDEEKTLIYVLVKKPEEAPDIVLPTQAPTQPSKPEVYFIRYKTQLSCLELHGAREVASQTVPPEYRASSRRRGFSRKQTEENNTAKTGLTKIRPRFSGAAKRRYKREKERVTASKTLTNGQSPGQETQRRRPRIVYPGKGNHQDGPHSGGLL</sequence>